<sequence>MAGLEPWPDRPGEIASLLVVALHYSIDWDRSWVKDHLPRYWTTLLPERVRLAATRGQRDGLTGWWQLVCEDLVASPRTHAERREIHQLLCDHEPKAVLKVLREQGHFLVLRTRIVSQEVRQVREARAREVDAAQTGELVWEG</sequence>
<dbReference type="EMBL" id="MWQN01000005">
    <property type="protein sequence ID" value="OPC76669.1"/>
    <property type="molecule type" value="Genomic_DNA"/>
</dbReference>
<reference evidence="1 2" key="1">
    <citation type="submission" date="2017-03" db="EMBL/GenBank/DDBJ databases">
        <title>Draft genome sequence of Streptomyces scabrisporus NF3, endophyte isolated from Amphipterygium adstringens.</title>
        <authorList>
            <person name="Vazquez M."/>
            <person name="Ceapa C.D."/>
            <person name="Rodriguez Luna D."/>
            <person name="Sanchez Esquivel S."/>
        </authorList>
    </citation>
    <scope>NUCLEOTIDE SEQUENCE [LARGE SCALE GENOMIC DNA]</scope>
    <source>
        <strain evidence="1 2">NF3</strain>
    </source>
</reference>
<name>A0A1T3NIK4_9ACTN</name>
<comment type="caution">
    <text evidence="1">The sequence shown here is derived from an EMBL/GenBank/DDBJ whole genome shotgun (WGS) entry which is preliminary data.</text>
</comment>
<proteinExistence type="predicted"/>
<protein>
    <submittedName>
        <fullName evidence="1">Uncharacterized protein</fullName>
    </submittedName>
</protein>
<evidence type="ECO:0000313" key="1">
    <source>
        <dbReference type="EMBL" id="OPC76669.1"/>
    </source>
</evidence>
<dbReference type="Proteomes" id="UP000190037">
    <property type="component" value="Unassembled WGS sequence"/>
</dbReference>
<organism evidence="1 2">
    <name type="scientific">Embleya scabrispora</name>
    <dbReference type="NCBI Taxonomy" id="159449"/>
    <lineage>
        <taxon>Bacteria</taxon>
        <taxon>Bacillati</taxon>
        <taxon>Actinomycetota</taxon>
        <taxon>Actinomycetes</taxon>
        <taxon>Kitasatosporales</taxon>
        <taxon>Streptomycetaceae</taxon>
        <taxon>Embleya</taxon>
    </lineage>
</organism>
<gene>
    <name evidence="1" type="ORF">B4N89_45095</name>
</gene>
<keyword evidence="2" id="KW-1185">Reference proteome</keyword>
<evidence type="ECO:0000313" key="2">
    <source>
        <dbReference type="Proteomes" id="UP000190037"/>
    </source>
</evidence>
<dbReference type="AlphaFoldDB" id="A0A1T3NIK4"/>
<accession>A0A1T3NIK4</accession>